<dbReference type="SMART" id="SM00261">
    <property type="entry name" value="FU"/>
    <property type="match status" value="1"/>
</dbReference>
<protein>
    <submittedName>
        <fullName evidence="2">Furin-like protease 2</fullName>
    </submittedName>
</protein>
<gene>
    <name evidence="2" type="ORF">KUF71_004595</name>
</gene>
<name>A0AAE1LA46_9NEOP</name>
<dbReference type="GO" id="GO:0006508">
    <property type="term" value="P:proteolysis"/>
    <property type="evidence" value="ECO:0007669"/>
    <property type="project" value="UniProtKB-KW"/>
</dbReference>
<dbReference type="Gene3D" id="2.10.220.10">
    <property type="entry name" value="Hormone Receptor, Insulin-like Growth Factor Receptor 1, Chain A, domain 2"/>
    <property type="match status" value="1"/>
</dbReference>
<dbReference type="GO" id="GO:0008233">
    <property type="term" value="F:peptidase activity"/>
    <property type="evidence" value="ECO:0007669"/>
    <property type="project" value="UniProtKB-KW"/>
</dbReference>
<keyword evidence="2" id="KW-0378">Hydrolase</keyword>
<dbReference type="InterPro" id="IPR006212">
    <property type="entry name" value="Furin_repeat"/>
</dbReference>
<reference evidence="2" key="1">
    <citation type="submission" date="2021-07" db="EMBL/GenBank/DDBJ databases">
        <authorList>
            <person name="Catto M.A."/>
            <person name="Jacobson A."/>
            <person name="Kennedy G."/>
            <person name="Labadie P."/>
            <person name="Hunt B.G."/>
            <person name="Srinivasan R."/>
        </authorList>
    </citation>
    <scope>NUCLEOTIDE SEQUENCE</scope>
    <source>
        <strain evidence="2">PL_HMW_Pooled</strain>
        <tissue evidence="2">Head</tissue>
    </source>
</reference>
<evidence type="ECO:0000313" key="2">
    <source>
        <dbReference type="EMBL" id="KAK3911915.1"/>
    </source>
</evidence>
<dbReference type="SUPFAM" id="SSF57184">
    <property type="entry name" value="Growth factor receptor domain"/>
    <property type="match status" value="1"/>
</dbReference>
<sequence>MPTREGPARCTSCGPRRVLQDGRCAECVRGQYYDASLRRCAACDPSCAACSGPGPYSCSACGAPLQLHKRRHQCVPCCEQQQQAQQAQQDAPTCCRCRTDALQGVCPDVSSAGKRRIAEAAAAVPWSSPALGRAGGAGSPGSLLGGPGPGPQLAQVSDWRLLAQGGAQAGADDPLARARSNLHQPNISLTTTTATLAVAVAALLVLIVGILVAMLQDLSEDCNPPKFALPVHREKGLIPHHAIRT</sequence>
<keyword evidence="3" id="KW-1185">Reference proteome</keyword>
<evidence type="ECO:0000256" key="1">
    <source>
        <dbReference type="SAM" id="Phobius"/>
    </source>
</evidence>
<keyword evidence="2" id="KW-0645">Protease</keyword>
<dbReference type="EMBL" id="JAHWGI010000287">
    <property type="protein sequence ID" value="KAK3911915.1"/>
    <property type="molecule type" value="Genomic_DNA"/>
</dbReference>
<proteinExistence type="predicted"/>
<comment type="caution">
    <text evidence="2">The sequence shown here is derived from an EMBL/GenBank/DDBJ whole genome shotgun (WGS) entry which is preliminary data.</text>
</comment>
<keyword evidence="1" id="KW-0812">Transmembrane</keyword>
<dbReference type="AlphaFoldDB" id="A0AAE1LA46"/>
<keyword evidence="1" id="KW-1133">Transmembrane helix</keyword>
<accession>A0AAE1LA46</accession>
<feature type="transmembrane region" description="Helical" evidence="1">
    <location>
        <begin position="194"/>
        <end position="215"/>
    </location>
</feature>
<keyword evidence="1" id="KW-0472">Membrane</keyword>
<reference evidence="2" key="2">
    <citation type="journal article" date="2023" name="BMC Genomics">
        <title>Pest status, molecular evolution, and epigenetic factors derived from the genome assembly of Frankliniella fusca, a thysanopteran phytovirus vector.</title>
        <authorList>
            <person name="Catto M.A."/>
            <person name="Labadie P.E."/>
            <person name="Jacobson A.L."/>
            <person name="Kennedy G.G."/>
            <person name="Srinivasan R."/>
            <person name="Hunt B.G."/>
        </authorList>
    </citation>
    <scope>NUCLEOTIDE SEQUENCE</scope>
    <source>
        <strain evidence="2">PL_HMW_Pooled</strain>
    </source>
</reference>
<organism evidence="2 3">
    <name type="scientific">Frankliniella fusca</name>
    <dbReference type="NCBI Taxonomy" id="407009"/>
    <lineage>
        <taxon>Eukaryota</taxon>
        <taxon>Metazoa</taxon>
        <taxon>Ecdysozoa</taxon>
        <taxon>Arthropoda</taxon>
        <taxon>Hexapoda</taxon>
        <taxon>Insecta</taxon>
        <taxon>Pterygota</taxon>
        <taxon>Neoptera</taxon>
        <taxon>Paraneoptera</taxon>
        <taxon>Thysanoptera</taxon>
        <taxon>Terebrantia</taxon>
        <taxon>Thripoidea</taxon>
        <taxon>Thripidae</taxon>
        <taxon>Frankliniella</taxon>
    </lineage>
</organism>
<dbReference type="Proteomes" id="UP001219518">
    <property type="component" value="Unassembled WGS sequence"/>
</dbReference>
<dbReference type="InterPro" id="IPR009030">
    <property type="entry name" value="Growth_fac_rcpt_cys_sf"/>
</dbReference>
<evidence type="ECO:0000313" key="3">
    <source>
        <dbReference type="Proteomes" id="UP001219518"/>
    </source>
</evidence>
<dbReference type="CDD" id="cd00064">
    <property type="entry name" value="FU"/>
    <property type="match status" value="1"/>
</dbReference>